<dbReference type="InterPro" id="IPR050979">
    <property type="entry name" value="LD-transpeptidase"/>
</dbReference>
<evidence type="ECO:0000256" key="10">
    <source>
        <dbReference type="SAM" id="SignalP"/>
    </source>
</evidence>
<sequence>MKKLLFVMVAVLAGAFALTAQAAPRYGYFDHSTNTWVTPKYHPGGPSPVKRKRVKYDGPYPAGTIVIDTSERRLYHVLPGGKAMKYGVGVGKDGFQWAGTHRITRKAEWPSWTPPAQMRARERAKGRILPAYMPGGPNNPMGARAMYIGSTLYRIHGTTEPWTIGSAVSSGCIRLANEDVIHLYNSVTVGSKVIVKR</sequence>
<evidence type="ECO:0000256" key="5">
    <source>
        <dbReference type="ARBA" id="ARBA00022801"/>
    </source>
</evidence>
<dbReference type="FunFam" id="2.40.440.10:FF:000002">
    <property type="entry name" value="L,D-transpeptidase ErfK/SrfK"/>
    <property type="match status" value="1"/>
</dbReference>
<keyword evidence="3" id="KW-0328">Glycosyltransferase</keyword>
<evidence type="ECO:0000256" key="8">
    <source>
        <dbReference type="ARBA" id="ARBA00023316"/>
    </source>
</evidence>
<keyword evidence="7 9" id="KW-0573">Peptidoglycan synthesis</keyword>
<feature type="signal peptide" evidence="10">
    <location>
        <begin position="1"/>
        <end position="22"/>
    </location>
</feature>
<proteinExistence type="inferred from homology"/>
<keyword evidence="4 12" id="KW-0808">Transferase</keyword>
<dbReference type="SUPFAM" id="SSF141523">
    <property type="entry name" value="L,D-transpeptidase catalytic domain-like"/>
    <property type="match status" value="1"/>
</dbReference>
<name>A0A0M6XVW5_9HYPH</name>
<keyword evidence="8 9" id="KW-0961">Cell wall biogenesis/degradation</keyword>
<dbReference type="PROSITE" id="PS52029">
    <property type="entry name" value="LD_TPASE"/>
    <property type="match status" value="1"/>
</dbReference>
<feature type="chain" id="PRO_5005807237" evidence="10">
    <location>
        <begin position="23"/>
        <end position="197"/>
    </location>
</feature>
<dbReference type="InterPro" id="IPR038063">
    <property type="entry name" value="Transpep_catalytic_dom"/>
</dbReference>
<dbReference type="AlphaFoldDB" id="A0A0M6XVW5"/>
<evidence type="ECO:0000256" key="4">
    <source>
        <dbReference type="ARBA" id="ARBA00022679"/>
    </source>
</evidence>
<dbReference type="Proteomes" id="UP000048926">
    <property type="component" value="Unassembled WGS sequence"/>
</dbReference>
<dbReference type="GO" id="GO:0008360">
    <property type="term" value="P:regulation of cell shape"/>
    <property type="evidence" value="ECO:0007669"/>
    <property type="project" value="UniProtKB-UniRule"/>
</dbReference>
<feature type="active site" description="Nucleophile" evidence="9">
    <location>
        <position position="172"/>
    </location>
</feature>
<comment type="similarity">
    <text evidence="2">Belongs to the YkuD family.</text>
</comment>
<dbReference type="GO" id="GO:0005576">
    <property type="term" value="C:extracellular region"/>
    <property type="evidence" value="ECO:0007669"/>
    <property type="project" value="TreeGrafter"/>
</dbReference>
<evidence type="ECO:0000259" key="11">
    <source>
        <dbReference type="PROSITE" id="PS52029"/>
    </source>
</evidence>
<keyword evidence="13" id="KW-1185">Reference proteome</keyword>
<evidence type="ECO:0000313" key="13">
    <source>
        <dbReference type="Proteomes" id="UP000048926"/>
    </source>
</evidence>
<dbReference type="RefSeq" id="WP_031268808.1">
    <property type="nucleotide sequence ID" value="NZ_CP045617.1"/>
</dbReference>
<evidence type="ECO:0000256" key="3">
    <source>
        <dbReference type="ARBA" id="ARBA00022676"/>
    </source>
</evidence>
<keyword evidence="10" id="KW-0732">Signal</keyword>
<feature type="active site" description="Proton donor/acceptor" evidence="9">
    <location>
        <position position="156"/>
    </location>
</feature>
<dbReference type="GO" id="GO:0071555">
    <property type="term" value="P:cell wall organization"/>
    <property type="evidence" value="ECO:0007669"/>
    <property type="project" value="UniProtKB-UniRule"/>
</dbReference>
<protein>
    <submittedName>
        <fullName evidence="12">Putative L,D-transpeptidase YbiS</fullName>
        <ecNumber evidence="12">2.-.-.-</ecNumber>
    </submittedName>
</protein>
<dbReference type="OrthoDB" id="9787225at2"/>
<dbReference type="CDD" id="cd16913">
    <property type="entry name" value="YkuD_like"/>
    <property type="match status" value="1"/>
</dbReference>
<feature type="domain" description="L,D-TPase catalytic" evidence="11">
    <location>
        <begin position="63"/>
        <end position="196"/>
    </location>
</feature>
<dbReference type="InterPro" id="IPR005490">
    <property type="entry name" value="LD_TPept_cat_dom"/>
</dbReference>
<keyword evidence="5" id="KW-0378">Hydrolase</keyword>
<evidence type="ECO:0000256" key="6">
    <source>
        <dbReference type="ARBA" id="ARBA00022960"/>
    </source>
</evidence>
<evidence type="ECO:0000256" key="7">
    <source>
        <dbReference type="ARBA" id="ARBA00022984"/>
    </source>
</evidence>
<accession>A0A0M6XVW5</accession>
<evidence type="ECO:0000256" key="2">
    <source>
        <dbReference type="ARBA" id="ARBA00005992"/>
    </source>
</evidence>
<dbReference type="PANTHER" id="PTHR30582:SF24">
    <property type="entry name" value="L,D-TRANSPEPTIDASE ERFK_SRFK-RELATED"/>
    <property type="match status" value="1"/>
</dbReference>
<dbReference type="EMBL" id="CXST01000001">
    <property type="protein sequence ID" value="CTQ41981.1"/>
    <property type="molecule type" value="Genomic_DNA"/>
</dbReference>
<dbReference type="UniPathway" id="UPA00219"/>
<dbReference type="Gene3D" id="2.40.440.10">
    <property type="entry name" value="L,D-transpeptidase catalytic domain-like"/>
    <property type="match status" value="1"/>
</dbReference>
<evidence type="ECO:0000313" key="12">
    <source>
        <dbReference type="EMBL" id="CTQ41981.1"/>
    </source>
</evidence>
<dbReference type="GO" id="GO:0071972">
    <property type="term" value="F:peptidoglycan L,D-transpeptidase activity"/>
    <property type="evidence" value="ECO:0007669"/>
    <property type="project" value="TreeGrafter"/>
</dbReference>
<dbReference type="STRING" id="187304.B0E33_28085"/>
<dbReference type="Pfam" id="PF03734">
    <property type="entry name" value="YkuD"/>
    <property type="match status" value="1"/>
</dbReference>
<keyword evidence="6 9" id="KW-0133">Cell shape</keyword>
<gene>
    <name evidence="12" type="primary">ybiS_1</name>
    <name evidence="12" type="ORF">LAL4801_00401</name>
</gene>
<evidence type="ECO:0000256" key="1">
    <source>
        <dbReference type="ARBA" id="ARBA00004752"/>
    </source>
</evidence>
<organism evidence="12 13">
    <name type="scientific">Roseibium aggregatum</name>
    <dbReference type="NCBI Taxonomy" id="187304"/>
    <lineage>
        <taxon>Bacteria</taxon>
        <taxon>Pseudomonadati</taxon>
        <taxon>Pseudomonadota</taxon>
        <taxon>Alphaproteobacteria</taxon>
        <taxon>Hyphomicrobiales</taxon>
        <taxon>Stappiaceae</taxon>
        <taxon>Roseibium</taxon>
    </lineage>
</organism>
<reference evidence="13" key="1">
    <citation type="submission" date="2015-07" db="EMBL/GenBank/DDBJ databases">
        <authorList>
            <person name="Rodrigo-Torres Lidia"/>
            <person name="Arahal R.David."/>
        </authorList>
    </citation>
    <scope>NUCLEOTIDE SEQUENCE [LARGE SCALE GENOMIC DNA]</scope>
    <source>
        <strain evidence="13">CECT 4801</strain>
    </source>
</reference>
<evidence type="ECO:0000256" key="9">
    <source>
        <dbReference type="PROSITE-ProRule" id="PRU01373"/>
    </source>
</evidence>
<dbReference type="GO" id="GO:0018104">
    <property type="term" value="P:peptidoglycan-protein cross-linking"/>
    <property type="evidence" value="ECO:0007669"/>
    <property type="project" value="TreeGrafter"/>
</dbReference>
<dbReference type="PANTHER" id="PTHR30582">
    <property type="entry name" value="L,D-TRANSPEPTIDASE"/>
    <property type="match status" value="1"/>
</dbReference>
<dbReference type="EC" id="2.-.-.-" evidence="12"/>
<comment type="pathway">
    <text evidence="1 9">Cell wall biogenesis; peptidoglycan biosynthesis.</text>
</comment>
<dbReference type="GO" id="GO:0016757">
    <property type="term" value="F:glycosyltransferase activity"/>
    <property type="evidence" value="ECO:0007669"/>
    <property type="project" value="UniProtKB-KW"/>
</dbReference>